<dbReference type="Proteomes" id="UP001056766">
    <property type="component" value="Unassembled WGS sequence"/>
</dbReference>
<reference evidence="7" key="2">
    <citation type="submission" date="2021-04" db="EMBL/GenBank/DDBJ databases">
        <authorList>
            <person name="Dong X."/>
        </authorList>
    </citation>
    <scope>NUCLEOTIDE SEQUENCE</scope>
    <source>
        <strain evidence="7">LLY</strain>
    </source>
</reference>
<evidence type="ECO:0000313" key="8">
    <source>
        <dbReference type="Proteomes" id="UP001056766"/>
    </source>
</evidence>
<evidence type="ECO:0000259" key="6">
    <source>
        <dbReference type="PROSITE" id="PS51918"/>
    </source>
</evidence>
<protein>
    <submittedName>
        <fullName evidence="7">TatD family nuclease-associated radical SAM protein</fullName>
    </submittedName>
</protein>
<evidence type="ECO:0000256" key="3">
    <source>
        <dbReference type="ARBA" id="ARBA00022723"/>
    </source>
</evidence>
<dbReference type="Pfam" id="PF04055">
    <property type="entry name" value="Radical_SAM"/>
    <property type="match status" value="1"/>
</dbReference>
<proteinExistence type="predicted"/>
<evidence type="ECO:0000256" key="5">
    <source>
        <dbReference type="ARBA" id="ARBA00023014"/>
    </source>
</evidence>
<dbReference type="InterPro" id="IPR023821">
    <property type="entry name" value="rSAM_TatD-assoc"/>
</dbReference>
<evidence type="ECO:0000256" key="1">
    <source>
        <dbReference type="ARBA" id="ARBA00022485"/>
    </source>
</evidence>
<dbReference type="InterPro" id="IPR058240">
    <property type="entry name" value="rSAM_sf"/>
</dbReference>
<reference evidence="7" key="1">
    <citation type="journal article" date="2021" name="mSystems">
        <title>Bacteria and Archaea Synergistically Convert Glycine Betaine to Biogenic Methane in the Formosa Cold Seep of the South China Sea.</title>
        <authorList>
            <person name="Li L."/>
            <person name="Zhang W."/>
            <person name="Zhang S."/>
            <person name="Song L."/>
            <person name="Sun Q."/>
            <person name="Zhang H."/>
            <person name="Xiang H."/>
            <person name="Dong X."/>
        </authorList>
    </citation>
    <scope>NUCLEOTIDE SEQUENCE</scope>
    <source>
        <strain evidence="7">LLY</strain>
    </source>
</reference>
<dbReference type="AlphaFoldDB" id="A0A9E4ZFB3"/>
<dbReference type="GO" id="GO:0003824">
    <property type="term" value="F:catalytic activity"/>
    <property type="evidence" value="ECO:0007669"/>
    <property type="project" value="InterPro"/>
</dbReference>
<keyword evidence="4" id="KW-0408">Iron</keyword>
<sequence length="206" mass="23220">MIEEEFNGDIAGVGTFCYEGHDNLYLNITNRCSANCIFCIRDISDGIYGYDLRLKKEPSIDAILDKLGSIDLEKYREVVFTGFGEPTIRFDVVLEVTSWLKERGMKVRIDTNGHAQLLHPERNVISELKEAGLDEVSVSLNAESKERYDELCQPAFENAYEAMLEFTKEAVNAGIEARMTVVGFNDVDILKCEKIAHDIGAAFHVR</sequence>
<dbReference type="SUPFAM" id="SSF102114">
    <property type="entry name" value="Radical SAM enzymes"/>
    <property type="match status" value="1"/>
</dbReference>
<dbReference type="PANTHER" id="PTHR42836">
    <property type="entry name" value="7-CARBOXY-7-DEAZAGUANINE SYNTHASE"/>
    <property type="match status" value="1"/>
</dbReference>
<dbReference type="SFLD" id="SFLDG01067">
    <property type="entry name" value="SPASM/twitch_domain_containing"/>
    <property type="match status" value="1"/>
</dbReference>
<evidence type="ECO:0000313" key="7">
    <source>
        <dbReference type="EMBL" id="MCM1986602.1"/>
    </source>
</evidence>
<dbReference type="PANTHER" id="PTHR42836:SF1">
    <property type="entry name" value="7-CARBOXY-7-DEAZAGUANINE SYNTHASE"/>
    <property type="match status" value="1"/>
</dbReference>
<keyword evidence="5" id="KW-0411">Iron-sulfur</keyword>
<dbReference type="GO" id="GO:0046872">
    <property type="term" value="F:metal ion binding"/>
    <property type="evidence" value="ECO:0007669"/>
    <property type="project" value="UniProtKB-KW"/>
</dbReference>
<dbReference type="RefSeq" id="WP_250867957.1">
    <property type="nucleotide sequence ID" value="NZ_JAGSOI010000019.1"/>
</dbReference>
<keyword evidence="2" id="KW-0949">S-adenosyl-L-methionine</keyword>
<name>A0A9E4ZFB3_9EURY</name>
<gene>
    <name evidence="7" type="ORF">KDK67_06250</name>
</gene>
<accession>A0A9E4ZFB3</accession>
<evidence type="ECO:0000256" key="2">
    <source>
        <dbReference type="ARBA" id="ARBA00022691"/>
    </source>
</evidence>
<evidence type="ECO:0000256" key="4">
    <source>
        <dbReference type="ARBA" id="ARBA00023004"/>
    </source>
</evidence>
<dbReference type="SFLD" id="SFLDG01111">
    <property type="entry name" value="Uncharacterised_Radical_SAM_Su"/>
    <property type="match status" value="1"/>
</dbReference>
<organism evidence="7 8">
    <name type="scientific">Methanococcoides seepicolus</name>
    <dbReference type="NCBI Taxonomy" id="2828780"/>
    <lineage>
        <taxon>Archaea</taxon>
        <taxon>Methanobacteriati</taxon>
        <taxon>Methanobacteriota</taxon>
        <taxon>Stenosarchaea group</taxon>
        <taxon>Methanomicrobia</taxon>
        <taxon>Methanosarcinales</taxon>
        <taxon>Methanosarcinaceae</taxon>
        <taxon>Methanococcoides</taxon>
    </lineage>
</organism>
<dbReference type="Gene3D" id="3.20.20.70">
    <property type="entry name" value="Aldolase class I"/>
    <property type="match status" value="1"/>
</dbReference>
<keyword evidence="1" id="KW-0004">4Fe-4S</keyword>
<keyword evidence="3" id="KW-0479">Metal-binding</keyword>
<dbReference type="GO" id="GO:0051539">
    <property type="term" value="F:4 iron, 4 sulfur cluster binding"/>
    <property type="evidence" value="ECO:0007669"/>
    <property type="project" value="UniProtKB-KW"/>
</dbReference>
<dbReference type="SFLD" id="SFLDS00029">
    <property type="entry name" value="Radical_SAM"/>
    <property type="match status" value="1"/>
</dbReference>
<feature type="domain" description="Radical SAM core" evidence="6">
    <location>
        <begin position="18"/>
        <end position="206"/>
    </location>
</feature>
<dbReference type="CDD" id="cd01335">
    <property type="entry name" value="Radical_SAM"/>
    <property type="match status" value="1"/>
</dbReference>
<dbReference type="NCBIfam" id="TIGR04038">
    <property type="entry name" value="tatD_link_rSAM"/>
    <property type="match status" value="1"/>
</dbReference>
<dbReference type="InterPro" id="IPR013785">
    <property type="entry name" value="Aldolase_TIM"/>
</dbReference>
<keyword evidence="8" id="KW-1185">Reference proteome</keyword>
<dbReference type="EMBL" id="JAGSOI010000019">
    <property type="protein sequence ID" value="MCM1986602.1"/>
    <property type="molecule type" value="Genomic_DNA"/>
</dbReference>
<dbReference type="PROSITE" id="PS51918">
    <property type="entry name" value="RADICAL_SAM"/>
    <property type="match status" value="1"/>
</dbReference>
<dbReference type="InterPro" id="IPR007197">
    <property type="entry name" value="rSAM"/>
</dbReference>
<comment type="caution">
    <text evidence="7">The sequence shown here is derived from an EMBL/GenBank/DDBJ whole genome shotgun (WGS) entry which is preliminary data.</text>
</comment>